<evidence type="ECO:0000313" key="2">
    <source>
        <dbReference type="Proteomes" id="UP000054988"/>
    </source>
</evidence>
<gene>
    <name evidence="1" type="ORF">WG66_15962</name>
</gene>
<evidence type="ECO:0000313" key="1">
    <source>
        <dbReference type="EMBL" id="KTB31456.1"/>
    </source>
</evidence>
<protein>
    <submittedName>
        <fullName evidence="1">Uncharacterized protein</fullName>
    </submittedName>
</protein>
<comment type="caution">
    <text evidence="1">The sequence shown here is derived from an EMBL/GenBank/DDBJ whole genome shotgun (WGS) entry which is preliminary data.</text>
</comment>
<organism evidence="1 2">
    <name type="scientific">Moniliophthora roreri</name>
    <name type="common">Frosty pod rot fungus</name>
    <name type="synonym">Monilia roreri</name>
    <dbReference type="NCBI Taxonomy" id="221103"/>
    <lineage>
        <taxon>Eukaryota</taxon>
        <taxon>Fungi</taxon>
        <taxon>Dikarya</taxon>
        <taxon>Basidiomycota</taxon>
        <taxon>Agaricomycotina</taxon>
        <taxon>Agaricomycetes</taxon>
        <taxon>Agaricomycetidae</taxon>
        <taxon>Agaricales</taxon>
        <taxon>Marasmiineae</taxon>
        <taxon>Marasmiaceae</taxon>
        <taxon>Moniliophthora</taxon>
    </lineage>
</organism>
<dbReference type="EMBL" id="LATX01002322">
    <property type="protein sequence ID" value="KTB31456.1"/>
    <property type="molecule type" value="Genomic_DNA"/>
</dbReference>
<name>A0A0W0F551_MONRR</name>
<sequence>MSFFPGSSNVTIKDGNFTAFARDQYHVEGTLVQTMQYLGRQERERTIWDEYTRVPTGKVYIKRSILATDVRRYDDFDWWNMNALRSINIASIHGEDTESEFVYICYSGRDALEAFRRDFEQFSRSRNVHTAQLFGYNDGQFSLPALIFYDALVPVAHIWERNDLSPLIYVYLSHQLLAVPIANRELDFGEVWVNPRTGALCIGPYVEYSSGELFVDYTDKDQVSTILELPFLSLQTYNDSNAIFDLLVRTFDPILILYAICDSYNRITEWVADDSEDLVSMLSSLLDGVYSRIRREIIARWPKRNKQHYRLWGVEGVPKQVKEDASELSNGSVRLAVKLSDIQHLQNQDFHVYYKPRPQKERKMYSYAWPMQAHSVLGEHGSQEEWEGYSLLRGFSIYFQCRNEQLSQRSSKFSADKVYLFIRAVPCSSTCRSIWNAWLQKPKYFWSFDPTGNEEISEAGRRSLGLPSFTTRFQIKHLFWSHIAYTAIRQLHISEGFDPATRDLARSLNFPLLETIGDETRFEEIKAQSVQAFQPMDVDSKLSESLSTLAVNVAEGAIDPLLKTIGNGTQFEMIKDFQPMDVDSEPAVPPLTLTVNAMDVD</sequence>
<dbReference type="Proteomes" id="UP000054988">
    <property type="component" value="Unassembled WGS sequence"/>
</dbReference>
<accession>A0A0W0F551</accession>
<proteinExistence type="predicted"/>
<dbReference type="AlphaFoldDB" id="A0A0W0F551"/>
<reference evidence="1 2" key="1">
    <citation type="submission" date="2015-12" db="EMBL/GenBank/DDBJ databases">
        <title>Draft genome sequence of Moniliophthora roreri, the causal agent of frosty pod rot of cacao.</title>
        <authorList>
            <person name="Aime M.C."/>
            <person name="Diaz-Valderrama J.R."/>
            <person name="Kijpornyongpan T."/>
            <person name="Phillips-Mora W."/>
        </authorList>
    </citation>
    <scope>NUCLEOTIDE SEQUENCE [LARGE SCALE GENOMIC DNA]</scope>
    <source>
        <strain evidence="1 2">MCA 2952</strain>
    </source>
</reference>